<dbReference type="EMBL" id="GL537013">
    <property type="protein sequence ID" value="EFQ87431.1"/>
    <property type="molecule type" value="Genomic_DNA"/>
</dbReference>
<dbReference type="HOGENOM" id="CLU_249493_0_0_1"/>
<feature type="compositionally biased region" description="Pro residues" evidence="2">
    <location>
        <begin position="482"/>
        <end position="492"/>
    </location>
</feature>
<evidence type="ECO:0000313" key="4">
    <source>
        <dbReference type="Proteomes" id="UP000001067"/>
    </source>
</evidence>
<feature type="region of interest" description="Disordered" evidence="2">
    <location>
        <begin position="1"/>
        <end position="345"/>
    </location>
</feature>
<name>E3S3M5_PYRTT</name>
<feature type="compositionally biased region" description="Polar residues" evidence="2">
    <location>
        <begin position="405"/>
        <end position="420"/>
    </location>
</feature>
<feature type="compositionally biased region" description="Basic and acidic residues" evidence="2">
    <location>
        <begin position="1407"/>
        <end position="1427"/>
    </location>
</feature>
<keyword evidence="1" id="KW-0175">Coiled coil</keyword>
<organism evidence="4">
    <name type="scientific">Pyrenophora teres f. teres (strain 0-1)</name>
    <name type="common">Barley net blotch fungus</name>
    <name type="synonym">Drechslera teres f. teres</name>
    <dbReference type="NCBI Taxonomy" id="861557"/>
    <lineage>
        <taxon>Eukaryota</taxon>
        <taxon>Fungi</taxon>
        <taxon>Dikarya</taxon>
        <taxon>Ascomycota</taxon>
        <taxon>Pezizomycotina</taxon>
        <taxon>Dothideomycetes</taxon>
        <taxon>Pleosporomycetidae</taxon>
        <taxon>Pleosporales</taxon>
        <taxon>Pleosporineae</taxon>
        <taxon>Pleosporaceae</taxon>
        <taxon>Pyrenophora</taxon>
    </lineage>
</organism>
<feature type="compositionally biased region" description="Polar residues" evidence="2">
    <location>
        <begin position="604"/>
        <end position="616"/>
    </location>
</feature>
<feature type="compositionally biased region" description="Polar residues" evidence="2">
    <location>
        <begin position="428"/>
        <end position="451"/>
    </location>
</feature>
<feature type="compositionally biased region" description="Polar residues" evidence="2">
    <location>
        <begin position="978"/>
        <end position="994"/>
    </location>
</feature>
<evidence type="ECO:0000256" key="2">
    <source>
        <dbReference type="SAM" id="MobiDB-lite"/>
    </source>
</evidence>
<feature type="compositionally biased region" description="Low complexity" evidence="2">
    <location>
        <begin position="932"/>
        <end position="943"/>
    </location>
</feature>
<feature type="compositionally biased region" description="Polar residues" evidence="2">
    <location>
        <begin position="292"/>
        <end position="308"/>
    </location>
</feature>
<evidence type="ECO:0000313" key="3">
    <source>
        <dbReference type="EMBL" id="EFQ87431.1"/>
    </source>
</evidence>
<feature type="compositionally biased region" description="Low complexity" evidence="2">
    <location>
        <begin position="309"/>
        <end position="322"/>
    </location>
</feature>
<protein>
    <submittedName>
        <fullName evidence="3">Uncharacterized protein</fullName>
    </submittedName>
</protein>
<feature type="compositionally biased region" description="Basic and acidic residues" evidence="2">
    <location>
        <begin position="1075"/>
        <end position="1085"/>
    </location>
</feature>
<gene>
    <name evidence="3" type="ORF">PTT_17084</name>
</gene>
<feature type="compositionally biased region" description="Polar residues" evidence="2">
    <location>
        <begin position="580"/>
        <end position="589"/>
    </location>
</feature>
<proteinExistence type="predicted"/>
<dbReference type="eggNOG" id="ENOG502S215">
    <property type="taxonomic scope" value="Eukaryota"/>
</dbReference>
<dbReference type="Proteomes" id="UP000001067">
    <property type="component" value="Unassembled WGS sequence"/>
</dbReference>
<feature type="compositionally biased region" description="Pro residues" evidence="2">
    <location>
        <begin position="25"/>
        <end position="35"/>
    </location>
</feature>
<feature type="compositionally biased region" description="Low complexity" evidence="2">
    <location>
        <begin position="568"/>
        <end position="579"/>
    </location>
</feature>
<dbReference type="STRING" id="861557.E3S3M5"/>
<feature type="coiled-coil region" evidence="1">
    <location>
        <begin position="1347"/>
        <end position="1374"/>
    </location>
</feature>
<sequence>MQNYGQVPGYQRPGSTTSFTGQQGPLPPVPPPPPGYGAHQGYQSAAPPQAHNQWAAPTPTHTSNSWSQPQQNGTGSYNPGTYGTIPGTQHPSYPPQQDQPPPPPPKPYGFAAAVQREAEKQQQQQQQQQHFMNNQNWSQEQQQNAGFGPHAAGYSVQGIPPPLSATPGGSQYSSIPGGRPSSVYGVNPSGSYQTPSGAPQQASITTTPNEQQSAYVPPSGVWVAPPPNISAWQQAHHAPPQGAVGQSTDPSLYTEGHQSTQSIHPSHQPPPLPPRPVQHPGQPQPQHHQTQYGAQEQFQYTPQVHFSTQQGQPGHGIPPQQQAVGQPEYPQAQFQQPPIPAAYNQTIYDQPIHWQSPPLPDLTLAQQNVQPSLESPQIGWQTGALLQGSFHGQQHSNASHEETPARTSLNRTDTAQSNVSAPDFPHHSNPQSQPVSPISNRASLSTASGYQPGSRRNESISSVALANLHAQRAENRVSSPKPVSPSHPMLPPPRDDKSKFSVLAAGAPSDWEHLGESEEVDDEALFGVKDKQDEAIQPTGFELPAHVPSPSPTHDWPSPATNSTPLVSNASNEWNANSAPTTPQATQQGFVVEDAIVAPLRTTPRPTQGTQHPNQESIDRNVARSTSPDHAADLKAKDEVINQLQAELQRERNYSKTELEIVRADKQKLESENEAARKHTSGEMDVLRGQIETMRIAADQVGANFEASAKDNGVTIERLKEEVEGKEQNIKERDDTIAELRRELDAERARETPKPTFADLIPDLDPWYVGSLERYVTMLHGEANEPQVEEKIKVFKAFMKAESEMRGIDYFDAPPQPPTIDPEVSQQQNQTTRPREASNASTGKLHLNVQVPQDSVDEDEDDYQYSPGGRPILMQRNTLPRAEATLVQSPAPPSVQSTTILTPTSSVDDDMNKTPVQSQPEEGSQPKYKAYVPPTSTSASPVPLGHGHRMSISAVPSAASPSGRSSSKGHDEIFFDANQPNTQKPISGPSSRESSVPVPAPLTFNARRPLSAVYPLKLSPNDILDALLPRNTAQDLPCEQLQDLRNKLVSVGSKTDDIDAVTKSWEASASRIRRKKDDARRKREEENEEHNEDLFNSNEISYAEMNGLEDEFKQKEAELKLQEDKDEYESYVTSVFDPMYSELQQEILALTDLYRQVEYQLQTSTSGLKTLQSDFVPSTKDCLELLKDVHEQVEKRHESVAQLIANRDKRHKKTEIQPLYAAGNISKMKTMEKRYQDAEEQAVLKAKHDKTARMIKLVDMAEDVVVDTVSADQQDIVSIVTHLQDMADGTGDAAVLSRAQATVKALKASSKDLLSLFNASEVKLNEVIIDAEIAQLKYEGAKAERIRELEADRVENKRKTAEEFERKMADLESDEVEVGELIQRKMGKSGEKNGGRESVQEKTGGGSEKEERMRMALEAAKRRNGDI</sequence>
<feature type="compositionally biased region" description="Low complexity" evidence="2">
    <location>
        <begin position="278"/>
        <end position="291"/>
    </location>
</feature>
<feature type="region of interest" description="Disordered" evidence="2">
    <location>
        <begin position="809"/>
        <end position="873"/>
    </location>
</feature>
<feature type="region of interest" description="Disordered" evidence="2">
    <location>
        <begin position="602"/>
        <end position="635"/>
    </location>
</feature>
<evidence type="ECO:0000256" key="1">
    <source>
        <dbReference type="SAM" id="Coils"/>
    </source>
</evidence>
<dbReference type="OrthoDB" id="1883964at2759"/>
<feature type="region of interest" description="Disordered" evidence="2">
    <location>
        <begin position="1381"/>
        <end position="1427"/>
    </location>
</feature>
<feature type="region of interest" description="Disordered" evidence="2">
    <location>
        <begin position="1072"/>
        <end position="1093"/>
    </location>
</feature>
<dbReference type="KEGG" id="pte:PTT_17084"/>
<feature type="compositionally biased region" description="Pro residues" evidence="2">
    <location>
        <begin position="267"/>
        <end position="277"/>
    </location>
</feature>
<feature type="compositionally biased region" description="Low complexity" evidence="2">
    <location>
        <begin position="121"/>
        <end position="144"/>
    </location>
</feature>
<feature type="compositionally biased region" description="Low complexity" evidence="2">
    <location>
        <begin position="951"/>
        <end position="966"/>
    </location>
</feature>
<feature type="region of interest" description="Disordered" evidence="2">
    <location>
        <begin position="886"/>
        <end position="1000"/>
    </location>
</feature>
<keyword evidence="4" id="KW-1185">Reference proteome</keyword>
<feature type="compositionally biased region" description="Polar residues" evidence="2">
    <location>
        <begin position="188"/>
        <end position="214"/>
    </location>
</feature>
<feature type="compositionally biased region" description="Pro residues" evidence="2">
    <location>
        <begin position="92"/>
        <end position="107"/>
    </location>
</feature>
<reference evidence="3 4" key="1">
    <citation type="journal article" date="2010" name="Genome Biol.">
        <title>A first genome assembly of the barley fungal pathogen Pyrenophora teres f. teres.</title>
        <authorList>
            <person name="Ellwood S.R."/>
            <person name="Liu Z."/>
            <person name="Syme R.A."/>
            <person name="Lai Z."/>
            <person name="Hane J.K."/>
            <person name="Keiper F."/>
            <person name="Moffat C.S."/>
            <person name="Oliver R.P."/>
            <person name="Friesen T.L."/>
        </authorList>
    </citation>
    <scope>NUCLEOTIDE SEQUENCE [LARGE SCALE GENOMIC DNA]</scope>
    <source>
        <strain evidence="3 4">0-1</strain>
    </source>
</reference>
<feature type="coiled-coil region" evidence="1">
    <location>
        <begin position="716"/>
        <end position="750"/>
    </location>
</feature>
<feature type="compositionally biased region" description="Basic and acidic residues" evidence="2">
    <location>
        <begin position="1388"/>
        <end position="1400"/>
    </location>
</feature>
<feature type="compositionally biased region" description="Low complexity" evidence="2">
    <location>
        <begin position="257"/>
        <end position="266"/>
    </location>
</feature>
<feature type="compositionally biased region" description="Polar residues" evidence="2">
    <location>
        <begin position="59"/>
        <end position="81"/>
    </location>
</feature>
<accession>E3S3M5</accession>
<feature type="compositionally biased region" description="Polar residues" evidence="2">
    <location>
        <begin position="824"/>
        <end position="842"/>
    </location>
</feature>
<feature type="region of interest" description="Disordered" evidence="2">
    <location>
        <begin position="391"/>
        <end position="457"/>
    </location>
</feature>
<feature type="compositionally biased region" description="Polar residues" evidence="2">
    <location>
        <begin position="894"/>
        <end position="906"/>
    </location>
</feature>
<feature type="region of interest" description="Disordered" evidence="2">
    <location>
        <begin position="470"/>
        <end position="589"/>
    </location>
</feature>